<dbReference type="AlphaFoldDB" id="A0A330M4U8"/>
<dbReference type="PANTHER" id="PTHR47197:SF3">
    <property type="entry name" value="DIHYDRO-HEME D1 DEHYDROGENASE"/>
    <property type="match status" value="1"/>
</dbReference>
<dbReference type="PANTHER" id="PTHR47197">
    <property type="entry name" value="PROTEIN NIRF"/>
    <property type="match status" value="1"/>
</dbReference>
<evidence type="ECO:0000256" key="1">
    <source>
        <dbReference type="ARBA" id="ARBA00022617"/>
    </source>
</evidence>
<dbReference type="RefSeq" id="WP_145981876.1">
    <property type="nucleotide sequence ID" value="NZ_LS483452.1"/>
</dbReference>
<evidence type="ECO:0000313" key="8">
    <source>
        <dbReference type="Proteomes" id="UP000250123"/>
    </source>
</evidence>
<keyword evidence="3 4" id="KW-0408">Iron</keyword>
<dbReference type="OrthoDB" id="9757546at2"/>
<organism evidence="7 8">
    <name type="scientific">Shewanella benthica</name>
    <dbReference type="NCBI Taxonomy" id="43661"/>
    <lineage>
        <taxon>Bacteria</taxon>
        <taxon>Pseudomonadati</taxon>
        <taxon>Pseudomonadota</taxon>
        <taxon>Gammaproteobacteria</taxon>
        <taxon>Alteromonadales</taxon>
        <taxon>Shewanellaceae</taxon>
        <taxon>Shewanella</taxon>
    </lineage>
</organism>
<dbReference type="InterPro" id="IPR011048">
    <property type="entry name" value="Haem_d1_sf"/>
</dbReference>
<dbReference type="InterPro" id="IPR019405">
    <property type="entry name" value="Lactonase_7-beta_prop"/>
</dbReference>
<dbReference type="InterPro" id="IPR015943">
    <property type="entry name" value="WD40/YVTN_repeat-like_dom_sf"/>
</dbReference>
<dbReference type="Gene3D" id="2.130.10.10">
    <property type="entry name" value="YVTN repeat-like/Quinoprotein amine dehydrogenase"/>
    <property type="match status" value="2"/>
</dbReference>
<dbReference type="KEGG" id="sbk:SHEWBE_3766"/>
<proteinExistence type="predicted"/>
<dbReference type="GO" id="GO:0009055">
    <property type="term" value="F:electron transfer activity"/>
    <property type="evidence" value="ECO:0007669"/>
    <property type="project" value="InterPro"/>
</dbReference>
<keyword evidence="1 4" id="KW-0349">Heme</keyword>
<dbReference type="GO" id="GO:0020037">
    <property type="term" value="F:heme binding"/>
    <property type="evidence" value="ECO:0007669"/>
    <property type="project" value="InterPro"/>
</dbReference>
<dbReference type="EMBL" id="LS483452">
    <property type="protein sequence ID" value="SQH77729.1"/>
    <property type="molecule type" value="Genomic_DNA"/>
</dbReference>
<reference evidence="8" key="1">
    <citation type="submission" date="2018-06" db="EMBL/GenBank/DDBJ databases">
        <authorList>
            <person name="Cea G.-C."/>
            <person name="William W."/>
        </authorList>
    </citation>
    <scope>NUCLEOTIDE SEQUENCE [LARGE SCALE GENOMIC DNA]</scope>
    <source>
        <strain evidence="8">DB21MT-2</strain>
    </source>
</reference>
<keyword evidence="2 4" id="KW-0479">Metal-binding</keyword>
<evidence type="ECO:0000256" key="3">
    <source>
        <dbReference type="ARBA" id="ARBA00023004"/>
    </source>
</evidence>
<dbReference type="InterPro" id="IPR036909">
    <property type="entry name" value="Cyt_c-like_dom_sf"/>
</dbReference>
<dbReference type="InterPro" id="IPR051200">
    <property type="entry name" value="Host-pathogen_enzymatic-act"/>
</dbReference>
<feature type="domain" description="Cytochrome c" evidence="6">
    <location>
        <begin position="32"/>
        <end position="110"/>
    </location>
</feature>
<evidence type="ECO:0000313" key="7">
    <source>
        <dbReference type="EMBL" id="SQH77729.1"/>
    </source>
</evidence>
<dbReference type="Gene3D" id="1.10.760.10">
    <property type="entry name" value="Cytochrome c-like domain"/>
    <property type="match status" value="1"/>
</dbReference>
<dbReference type="PROSITE" id="PS51007">
    <property type="entry name" value="CYTC"/>
    <property type="match status" value="1"/>
</dbReference>
<dbReference type="SUPFAM" id="SSF51004">
    <property type="entry name" value="C-terminal (heme d1) domain of cytochrome cd1-nitrite reductase"/>
    <property type="match status" value="1"/>
</dbReference>
<dbReference type="Proteomes" id="UP000250123">
    <property type="component" value="Chromosome SHEWBE"/>
</dbReference>
<name>A0A330M4U8_9GAMM</name>
<feature type="compositionally biased region" description="Polar residues" evidence="5">
    <location>
        <begin position="118"/>
        <end position="133"/>
    </location>
</feature>
<dbReference type="Pfam" id="PF00034">
    <property type="entry name" value="Cytochrom_C"/>
    <property type="match status" value="1"/>
</dbReference>
<gene>
    <name evidence="7" type="ORF">SHEWBE_3766</name>
</gene>
<feature type="region of interest" description="Disordered" evidence="5">
    <location>
        <begin position="113"/>
        <end position="143"/>
    </location>
</feature>
<dbReference type="SUPFAM" id="SSF46626">
    <property type="entry name" value="Cytochrome c"/>
    <property type="match status" value="1"/>
</dbReference>
<dbReference type="GO" id="GO:0046872">
    <property type="term" value="F:metal ion binding"/>
    <property type="evidence" value="ECO:0007669"/>
    <property type="project" value="UniProtKB-KW"/>
</dbReference>
<accession>A0A330M4U8</accession>
<evidence type="ECO:0000256" key="2">
    <source>
        <dbReference type="ARBA" id="ARBA00022723"/>
    </source>
</evidence>
<dbReference type="InterPro" id="IPR009056">
    <property type="entry name" value="Cyt_c-like_dom"/>
</dbReference>
<evidence type="ECO:0000259" key="6">
    <source>
        <dbReference type="PROSITE" id="PS51007"/>
    </source>
</evidence>
<protein>
    <recommendedName>
        <fullName evidence="6">Cytochrome c domain-containing protein</fullName>
    </recommendedName>
</protein>
<sequence length="447" mass="47096">MIKPMLILSLGAALMLGLLPLITNAIEANRLGDPVAGNNKAALCAACHGLDGIGLSPEYPNLAGQKQAYIIKQLKAFKSGLREDASMQAMAASLNDDDMLNLASYYSQLTNPAADLSPDSTPNSTSGSASDSGTEPPITPTSSACSVTKIEASSIEFPETVFVTIKGCGAIETFPTRSTWEGGANMLYTAISPDGHYLFSTSPSSNKLYVFDTQTGKKVAIITVGNAPKGVKVHPNGKRVYVSNEASSTISVIDIASMSVVNTIPVQKAPHNVRFTRDGSLAYVTLQGGAGIGVINTVKEEIVNVIPVPGIIGPHNLDLSSDEKIAYVRDFVGNLAVLELVTGNVLKVIQVGNGHGGIDVAPDDSFVATAAISDNKISIIDTVSLTTQHIVVGQGPHGIRTSKDSQWIYVTLTKDNQVVVINAKTMTIEKRFIVGDFPFWIAVNGNP</sequence>
<dbReference type="NCBIfam" id="TIGR02276">
    <property type="entry name" value="beta_rpt_yvtn"/>
    <property type="match status" value="2"/>
</dbReference>
<evidence type="ECO:0000256" key="5">
    <source>
        <dbReference type="SAM" id="MobiDB-lite"/>
    </source>
</evidence>
<dbReference type="Pfam" id="PF10282">
    <property type="entry name" value="Lactonase"/>
    <property type="match status" value="1"/>
</dbReference>
<dbReference type="InterPro" id="IPR011964">
    <property type="entry name" value="YVTN_b-propeller_repeat"/>
</dbReference>
<evidence type="ECO:0000256" key="4">
    <source>
        <dbReference type="PROSITE-ProRule" id="PRU00433"/>
    </source>
</evidence>